<protein>
    <submittedName>
        <fullName evidence="2">Uncharacterized protein</fullName>
    </submittedName>
</protein>
<feature type="compositionally biased region" description="Basic residues" evidence="1">
    <location>
        <begin position="241"/>
        <end position="256"/>
    </location>
</feature>
<name>A0A2S3I0P3_9POAL</name>
<feature type="compositionally biased region" description="Low complexity" evidence="1">
    <location>
        <begin position="198"/>
        <end position="212"/>
    </location>
</feature>
<dbReference type="Proteomes" id="UP000243499">
    <property type="component" value="Chromosome 6"/>
</dbReference>
<feature type="compositionally biased region" description="Basic and acidic residues" evidence="1">
    <location>
        <begin position="257"/>
        <end position="271"/>
    </location>
</feature>
<organism evidence="2">
    <name type="scientific">Panicum hallii</name>
    <dbReference type="NCBI Taxonomy" id="206008"/>
    <lineage>
        <taxon>Eukaryota</taxon>
        <taxon>Viridiplantae</taxon>
        <taxon>Streptophyta</taxon>
        <taxon>Embryophyta</taxon>
        <taxon>Tracheophyta</taxon>
        <taxon>Spermatophyta</taxon>
        <taxon>Magnoliopsida</taxon>
        <taxon>Liliopsida</taxon>
        <taxon>Poales</taxon>
        <taxon>Poaceae</taxon>
        <taxon>PACMAD clade</taxon>
        <taxon>Panicoideae</taxon>
        <taxon>Panicodae</taxon>
        <taxon>Paniceae</taxon>
        <taxon>Panicinae</taxon>
        <taxon>Panicum</taxon>
        <taxon>Panicum sect. Panicum</taxon>
    </lineage>
</organism>
<dbReference type="AlphaFoldDB" id="A0A2S3I0P3"/>
<dbReference type="EMBL" id="CM008051">
    <property type="protein sequence ID" value="PAN33920.1"/>
    <property type="molecule type" value="Genomic_DNA"/>
</dbReference>
<proteinExistence type="predicted"/>
<gene>
    <name evidence="2" type="ORF">PAHAL_6G056600</name>
</gene>
<feature type="compositionally biased region" description="Low complexity" evidence="1">
    <location>
        <begin position="23"/>
        <end position="34"/>
    </location>
</feature>
<reference evidence="2" key="1">
    <citation type="submission" date="2018-04" db="EMBL/GenBank/DDBJ databases">
        <title>WGS assembly of Panicum hallii.</title>
        <authorList>
            <person name="Lovell J."/>
            <person name="Jenkins J."/>
            <person name="Lowry D."/>
            <person name="Mamidi S."/>
            <person name="Sreedasyam A."/>
            <person name="Weng X."/>
            <person name="Barry K."/>
            <person name="Bonette J."/>
            <person name="Campitelli B."/>
            <person name="Daum C."/>
            <person name="Gordon S."/>
            <person name="Gould B."/>
            <person name="Lipzen A."/>
            <person name="Macqueen A."/>
            <person name="Palacio-Mejia J."/>
            <person name="Plott C."/>
            <person name="Shakirov E."/>
            <person name="Shu S."/>
            <person name="Yoshinaga Y."/>
            <person name="Zane M."/>
            <person name="Rokhsar D."/>
            <person name="Grimwood J."/>
            <person name="Schmutz J."/>
            <person name="Juenger T."/>
        </authorList>
    </citation>
    <scope>NUCLEOTIDE SEQUENCE [LARGE SCALE GENOMIC DNA]</scope>
    <source>
        <strain evidence="2">FIL2</strain>
    </source>
</reference>
<evidence type="ECO:0000313" key="2">
    <source>
        <dbReference type="EMBL" id="PAN33920.1"/>
    </source>
</evidence>
<feature type="region of interest" description="Disordered" evidence="1">
    <location>
        <begin position="1"/>
        <end position="135"/>
    </location>
</feature>
<evidence type="ECO:0000256" key="1">
    <source>
        <dbReference type="SAM" id="MobiDB-lite"/>
    </source>
</evidence>
<sequence>MTVVEGRECGGAEDWPGWGGRGAAAVARCGTGVTRSGGAEGDAGEEAEAAGYEATRSGSLTDTVWASSLSSRPSATDAAPGRGTRSGGVESSSTKGRRRGRPQHPRSFATPHWPPSGPPPCSHYSAPQQRVGPAMPPLLLGAAAAGRAGSTAPAPRAAARAVVRELDLRLPTFGSGWRIRRRALRRDGSRRMRRRPLGRCAPRPAASAPARAARPREEARRRRAGFLGSPPAHGRGERERRGRRKVLRRLQRRGRRERGGGDMLDCRPHMS</sequence>
<accession>A0A2S3I0P3</accession>
<feature type="compositionally biased region" description="Pro residues" evidence="1">
    <location>
        <begin position="112"/>
        <end position="121"/>
    </location>
</feature>
<feature type="region of interest" description="Disordered" evidence="1">
    <location>
        <begin position="188"/>
        <end position="271"/>
    </location>
</feature>
<feature type="compositionally biased region" description="Basic residues" evidence="1">
    <location>
        <begin position="95"/>
        <end position="104"/>
    </location>
</feature>
<feature type="compositionally biased region" description="Polar residues" evidence="1">
    <location>
        <begin position="56"/>
        <end position="74"/>
    </location>
</feature>
<feature type="compositionally biased region" description="Basic and acidic residues" evidence="1">
    <location>
        <begin position="1"/>
        <end position="10"/>
    </location>
</feature>
<dbReference type="Gramene" id="PAN33920">
    <property type="protein sequence ID" value="PAN33920"/>
    <property type="gene ID" value="PAHAL_6G056600"/>
</dbReference>